<dbReference type="Gene3D" id="3.30.70.890">
    <property type="entry name" value="GHMP kinase, C-terminal domain"/>
    <property type="match status" value="1"/>
</dbReference>
<dbReference type="PANTHER" id="PTHR43527">
    <property type="entry name" value="4-DIPHOSPHOCYTIDYL-2-C-METHYL-D-ERYTHRITOL KINASE, CHLOROPLASTIC"/>
    <property type="match status" value="1"/>
</dbReference>
<evidence type="ECO:0000256" key="4">
    <source>
        <dbReference type="ARBA" id="ARBA00022777"/>
    </source>
</evidence>
<dbReference type="InterPro" id="IPR004424">
    <property type="entry name" value="IspE"/>
</dbReference>
<evidence type="ECO:0000256" key="1">
    <source>
        <dbReference type="ARBA" id="ARBA00017473"/>
    </source>
</evidence>
<gene>
    <name evidence="6 8" type="primary">ispE</name>
    <name evidence="8" type="ORF">K0B96_04245</name>
</gene>
<comment type="catalytic activity">
    <reaction evidence="6">
        <text>4-CDP-2-C-methyl-D-erythritol + ATP = 4-CDP-2-C-methyl-D-erythritol 2-phosphate + ADP + H(+)</text>
        <dbReference type="Rhea" id="RHEA:18437"/>
        <dbReference type="ChEBI" id="CHEBI:15378"/>
        <dbReference type="ChEBI" id="CHEBI:30616"/>
        <dbReference type="ChEBI" id="CHEBI:57823"/>
        <dbReference type="ChEBI" id="CHEBI:57919"/>
        <dbReference type="ChEBI" id="CHEBI:456216"/>
        <dbReference type="EC" id="2.7.1.148"/>
    </reaction>
</comment>
<keyword evidence="2 6" id="KW-0808">Transferase</keyword>
<dbReference type="KEGG" id="ole:K0B96_04245"/>
<evidence type="ECO:0000256" key="6">
    <source>
        <dbReference type="HAMAP-Rule" id="MF_00061"/>
    </source>
</evidence>
<feature type="domain" description="GHMP kinase N-terminal" evidence="7">
    <location>
        <begin position="67"/>
        <end position="140"/>
    </location>
</feature>
<evidence type="ECO:0000259" key="7">
    <source>
        <dbReference type="Pfam" id="PF00288"/>
    </source>
</evidence>
<comment type="pathway">
    <text evidence="6">Isoprenoid biosynthesis; isopentenyl diphosphate biosynthesis via DXP pathway; isopentenyl diphosphate from 1-deoxy-D-xylulose 5-phosphate: step 3/6.</text>
</comment>
<dbReference type="SUPFAM" id="SSF55060">
    <property type="entry name" value="GHMP Kinase, C-terminal domain"/>
    <property type="match status" value="1"/>
</dbReference>
<dbReference type="GO" id="GO:0005524">
    <property type="term" value="F:ATP binding"/>
    <property type="evidence" value="ECO:0007669"/>
    <property type="project" value="UniProtKB-UniRule"/>
</dbReference>
<evidence type="ECO:0000256" key="3">
    <source>
        <dbReference type="ARBA" id="ARBA00022741"/>
    </source>
</evidence>
<dbReference type="GO" id="GO:0050515">
    <property type="term" value="F:4-(cytidine 5'-diphospho)-2-C-methyl-D-erythritol kinase activity"/>
    <property type="evidence" value="ECO:0007669"/>
    <property type="project" value="UniProtKB-UniRule"/>
</dbReference>
<dbReference type="SUPFAM" id="SSF54211">
    <property type="entry name" value="Ribosomal protein S5 domain 2-like"/>
    <property type="match status" value="1"/>
</dbReference>
<sequence length="306" mass="31864">MQVSLFSPAKLNLSLAITGRRADGFHDLVSVVAPLTWGDTLHAEGTETRGETLLTCDDPALATDETNLVRKAAGLFRATTGWQGGVRFRLEKRIPTGAGLGGGSSNAVAALRALQRVSGCVVAPETMLRMAAAAGSDCPLFLADGPVIMRGRGERVEALPESGARRLVGRRVLVCKPAFGIATAWAYGRLADGVARGVAAYAAGEKVEDGLQRWLQSENAPAEALLNNTFEQVAFAKFVALPTLAAWVEARCGVTLHLSGSGSACFALLGPEVDATHVAVCVREAWGASALVVESALAGNGAPVRF</sequence>
<dbReference type="PANTHER" id="PTHR43527:SF2">
    <property type="entry name" value="4-DIPHOSPHOCYTIDYL-2-C-METHYL-D-ERYTHRITOL KINASE, CHLOROPLASTIC"/>
    <property type="match status" value="1"/>
</dbReference>
<dbReference type="EMBL" id="CP080507">
    <property type="protein sequence ID" value="QYM79837.1"/>
    <property type="molecule type" value="Genomic_DNA"/>
</dbReference>
<keyword evidence="6" id="KW-0414">Isoprene biosynthesis</keyword>
<accession>A0A8F9XH16</accession>
<dbReference type="EC" id="2.7.1.148" evidence="6"/>
<comment type="function">
    <text evidence="6">Catalyzes the phosphorylation of the position 2 hydroxy group of 4-diphosphocytidyl-2C-methyl-D-erythritol.</text>
</comment>
<dbReference type="InterPro" id="IPR020568">
    <property type="entry name" value="Ribosomal_Su5_D2-typ_SF"/>
</dbReference>
<keyword evidence="3 6" id="KW-0547">Nucleotide-binding</keyword>
<dbReference type="NCBIfam" id="TIGR00154">
    <property type="entry name" value="ispE"/>
    <property type="match status" value="1"/>
</dbReference>
<evidence type="ECO:0000256" key="5">
    <source>
        <dbReference type="ARBA" id="ARBA00022840"/>
    </source>
</evidence>
<feature type="binding site" evidence="6">
    <location>
        <begin position="95"/>
        <end position="105"/>
    </location>
    <ligand>
        <name>ATP</name>
        <dbReference type="ChEBI" id="CHEBI:30616"/>
    </ligand>
</feature>
<dbReference type="InterPro" id="IPR006204">
    <property type="entry name" value="GHMP_kinase_N_dom"/>
</dbReference>
<keyword evidence="5 6" id="KW-0067">ATP-binding</keyword>
<organism evidence="8 9">
    <name type="scientific">Horticoccus luteus</name>
    <dbReference type="NCBI Taxonomy" id="2862869"/>
    <lineage>
        <taxon>Bacteria</taxon>
        <taxon>Pseudomonadati</taxon>
        <taxon>Verrucomicrobiota</taxon>
        <taxon>Opitutia</taxon>
        <taxon>Opitutales</taxon>
        <taxon>Opitutaceae</taxon>
        <taxon>Horticoccus</taxon>
    </lineage>
</organism>
<proteinExistence type="inferred from homology"/>
<dbReference type="PIRSF" id="PIRSF010376">
    <property type="entry name" value="IspE"/>
    <property type="match status" value="1"/>
</dbReference>
<dbReference type="AlphaFoldDB" id="A0A8F9XH16"/>
<feature type="active site" evidence="6">
    <location>
        <position position="137"/>
    </location>
</feature>
<keyword evidence="4 6" id="KW-0418">Kinase</keyword>
<protein>
    <recommendedName>
        <fullName evidence="1 6">4-diphosphocytidyl-2-C-methyl-D-erythritol kinase</fullName>
        <shortName evidence="6">CMK</shortName>
        <ecNumber evidence="6">2.7.1.148</ecNumber>
    </recommendedName>
    <alternativeName>
        <fullName evidence="6">4-(cytidine-5'-diphospho)-2-C-methyl-D-erythritol kinase</fullName>
    </alternativeName>
</protein>
<evidence type="ECO:0000313" key="8">
    <source>
        <dbReference type="EMBL" id="QYM79837.1"/>
    </source>
</evidence>
<evidence type="ECO:0000313" key="9">
    <source>
        <dbReference type="Proteomes" id="UP000825051"/>
    </source>
</evidence>
<dbReference type="RefSeq" id="WP_220164213.1">
    <property type="nucleotide sequence ID" value="NZ_CP080507.1"/>
</dbReference>
<evidence type="ECO:0000256" key="2">
    <source>
        <dbReference type="ARBA" id="ARBA00022679"/>
    </source>
</evidence>
<dbReference type="GO" id="GO:0016114">
    <property type="term" value="P:terpenoid biosynthetic process"/>
    <property type="evidence" value="ECO:0007669"/>
    <property type="project" value="UniProtKB-UniRule"/>
</dbReference>
<dbReference type="UniPathway" id="UPA00056">
    <property type="reaction ID" value="UER00094"/>
</dbReference>
<dbReference type="Gene3D" id="3.30.230.10">
    <property type="match status" value="1"/>
</dbReference>
<dbReference type="HAMAP" id="MF_00061">
    <property type="entry name" value="IspE"/>
    <property type="match status" value="1"/>
</dbReference>
<dbReference type="Proteomes" id="UP000825051">
    <property type="component" value="Chromosome"/>
</dbReference>
<feature type="active site" evidence="6">
    <location>
        <position position="10"/>
    </location>
</feature>
<dbReference type="InterPro" id="IPR014721">
    <property type="entry name" value="Ribsml_uS5_D2-typ_fold_subgr"/>
</dbReference>
<comment type="similarity">
    <text evidence="6">Belongs to the GHMP kinase family. IspE subfamily.</text>
</comment>
<dbReference type="InterPro" id="IPR036554">
    <property type="entry name" value="GHMP_kinase_C_sf"/>
</dbReference>
<name>A0A8F9XH16_9BACT</name>
<reference evidence="8" key="1">
    <citation type="submission" date="2021-08" db="EMBL/GenBank/DDBJ databases">
        <title>Genome of a novel bacterium of the phylum Verrucomicrobia, Oleiharenicola sp. KSB-15.</title>
        <authorList>
            <person name="Chung J.-H."/>
            <person name="Ahn J.-H."/>
            <person name="Yoon Y."/>
            <person name="Kim D.-Y."/>
            <person name="An S.-H."/>
            <person name="Park I."/>
            <person name="Yeon J."/>
        </authorList>
    </citation>
    <scope>NUCLEOTIDE SEQUENCE</scope>
    <source>
        <strain evidence="8">KSB-15</strain>
    </source>
</reference>
<keyword evidence="9" id="KW-1185">Reference proteome</keyword>
<dbReference type="Pfam" id="PF00288">
    <property type="entry name" value="GHMP_kinases_N"/>
    <property type="match status" value="1"/>
</dbReference>
<dbReference type="GO" id="GO:0019288">
    <property type="term" value="P:isopentenyl diphosphate biosynthetic process, methylerythritol 4-phosphate pathway"/>
    <property type="evidence" value="ECO:0007669"/>
    <property type="project" value="UniProtKB-UniRule"/>
</dbReference>